<dbReference type="GO" id="GO:0005789">
    <property type="term" value="C:endoplasmic reticulum membrane"/>
    <property type="evidence" value="ECO:0000318"/>
    <property type="project" value="GO_Central"/>
</dbReference>
<evidence type="ECO:0000256" key="4">
    <source>
        <dbReference type="ARBA" id="ARBA00022692"/>
    </source>
</evidence>
<feature type="transmembrane region" description="Helical" evidence="10">
    <location>
        <begin position="255"/>
        <end position="282"/>
    </location>
</feature>
<dbReference type="GO" id="GO:0034626">
    <property type="term" value="P:fatty acid elongation, polyunsaturated fatty acid"/>
    <property type="evidence" value="ECO:0000318"/>
    <property type="project" value="GO_Central"/>
</dbReference>
<evidence type="ECO:0000313" key="11">
    <source>
        <dbReference type="Proteomes" id="UP000001554"/>
    </source>
</evidence>
<dbReference type="Pfam" id="PF01151">
    <property type="entry name" value="ELO"/>
    <property type="match status" value="1"/>
</dbReference>
<keyword evidence="3 10" id="KW-0808">Transferase</keyword>
<evidence type="ECO:0000256" key="6">
    <source>
        <dbReference type="ARBA" id="ARBA00022989"/>
    </source>
</evidence>
<keyword evidence="5 10" id="KW-0276">Fatty acid metabolism</keyword>
<dbReference type="GO" id="GO:0009922">
    <property type="term" value="F:fatty acid elongase activity"/>
    <property type="evidence" value="ECO:0000318"/>
    <property type="project" value="GO_Central"/>
</dbReference>
<dbReference type="GO" id="GO:0034625">
    <property type="term" value="P:fatty acid elongation, monounsaturated fatty acid"/>
    <property type="evidence" value="ECO:0000318"/>
    <property type="project" value="GO_Central"/>
</dbReference>
<organism evidence="11 12">
    <name type="scientific">Branchiostoma floridae</name>
    <name type="common">Florida lancelet</name>
    <name type="synonym">Amphioxus</name>
    <dbReference type="NCBI Taxonomy" id="7739"/>
    <lineage>
        <taxon>Eukaryota</taxon>
        <taxon>Metazoa</taxon>
        <taxon>Chordata</taxon>
        <taxon>Cephalochordata</taxon>
        <taxon>Leptocardii</taxon>
        <taxon>Amphioxiformes</taxon>
        <taxon>Branchiostomatidae</taxon>
        <taxon>Branchiostoma</taxon>
    </lineage>
</organism>
<reference evidence="11" key="1">
    <citation type="journal article" date="2020" name="Nat. Ecol. Evol.">
        <title>Deeply conserved synteny resolves early events in vertebrate evolution.</title>
        <authorList>
            <person name="Simakov O."/>
            <person name="Marletaz F."/>
            <person name="Yue J.X."/>
            <person name="O'Connell B."/>
            <person name="Jenkins J."/>
            <person name="Brandt A."/>
            <person name="Calef R."/>
            <person name="Tung C.H."/>
            <person name="Huang T.K."/>
            <person name="Schmutz J."/>
            <person name="Satoh N."/>
            <person name="Yu J.K."/>
            <person name="Putnam N.H."/>
            <person name="Green R.E."/>
            <person name="Rokhsar D.S."/>
        </authorList>
    </citation>
    <scope>NUCLEOTIDE SEQUENCE [LARGE SCALE GENOMIC DNA]</scope>
    <source>
        <strain evidence="11">S238N-H82</strain>
    </source>
</reference>
<keyword evidence="6 10" id="KW-1133">Transmembrane helix</keyword>
<dbReference type="OrthoDB" id="10259681at2759"/>
<reference evidence="12" key="2">
    <citation type="submission" date="2025-08" db="UniProtKB">
        <authorList>
            <consortium name="RefSeq"/>
        </authorList>
    </citation>
    <scope>IDENTIFICATION</scope>
    <source>
        <strain evidence="12">S238N-H82</strain>
        <tissue evidence="12">Testes</tissue>
    </source>
</reference>
<dbReference type="PROSITE" id="PS01188">
    <property type="entry name" value="ELO"/>
    <property type="match status" value="1"/>
</dbReference>
<dbReference type="PANTHER" id="PTHR11157">
    <property type="entry name" value="FATTY ACID ACYL TRANSFERASE-RELATED"/>
    <property type="match status" value="1"/>
</dbReference>
<evidence type="ECO:0000256" key="9">
    <source>
        <dbReference type="ARBA" id="ARBA00023160"/>
    </source>
</evidence>
<feature type="transmembrane region" description="Helical" evidence="10">
    <location>
        <begin position="95"/>
        <end position="113"/>
    </location>
</feature>
<comment type="subcellular location">
    <subcellularLocation>
        <location evidence="1">Membrane</location>
        <topology evidence="1">Multi-pass membrane protein</topology>
    </subcellularLocation>
</comment>
<evidence type="ECO:0000256" key="2">
    <source>
        <dbReference type="ARBA" id="ARBA00022516"/>
    </source>
</evidence>
<evidence type="ECO:0000313" key="12">
    <source>
        <dbReference type="RefSeq" id="XP_035699145.1"/>
    </source>
</evidence>
<dbReference type="PANTHER" id="PTHR11157:SF17">
    <property type="entry name" value="ELONGATION OF VERY LONG CHAIN FATTY ACIDS PROTEIN 6"/>
    <property type="match status" value="1"/>
</dbReference>
<sequence>MNSETKSKRFISFSSLMQAETVGPANCHSTSHLLSACSCTYLVTSWGQKGRTTAGWREMADTNVTFQHVPPPFTFEKDFDGPEFHLWFSNVWKSGYVLAAAYVVLVWAGRWYMEERPAYNMRSALAIWSACLSVFSIMGALRLNAVWLHDFRERGLTHSLCDGHSLTAPISGFWAVAFSLSKAVEFGDTFFIVARKQKLIFLHWYHHALTLVAVWYQYVNKTGPALFFMCMNFSVHALMYPYYTLRASRVRVPKSVAMVITTLQVLQMITGLAVIFYVYGVVKSGRDCDWSDESFYMMFVVYGSFAVLFLNFFMKSYLSKPVRDKKE</sequence>
<evidence type="ECO:0000256" key="3">
    <source>
        <dbReference type="ARBA" id="ARBA00022679"/>
    </source>
</evidence>
<feature type="transmembrane region" description="Helical" evidence="10">
    <location>
        <begin position="199"/>
        <end position="219"/>
    </location>
</feature>
<accession>A0A9J7MGZ6</accession>
<feature type="transmembrane region" description="Helical" evidence="10">
    <location>
        <begin position="225"/>
        <end position="243"/>
    </location>
</feature>
<dbReference type="OMA" id="MQANWSK"/>
<dbReference type="InterPro" id="IPR002076">
    <property type="entry name" value="ELO_fam"/>
</dbReference>
<dbReference type="InterPro" id="IPR030457">
    <property type="entry name" value="ELO_CS"/>
</dbReference>
<proteinExistence type="inferred from homology"/>
<dbReference type="AlphaFoldDB" id="A0A9J7MGZ6"/>
<evidence type="ECO:0000256" key="8">
    <source>
        <dbReference type="ARBA" id="ARBA00023136"/>
    </source>
</evidence>
<protein>
    <recommendedName>
        <fullName evidence="10">Elongation of very long chain fatty acids protein</fullName>
        <ecNumber evidence="10">2.3.1.199</ecNumber>
    </recommendedName>
    <alternativeName>
        <fullName evidence="10">Very-long-chain 3-oxoacyl-CoA synthase</fullName>
    </alternativeName>
</protein>
<dbReference type="Proteomes" id="UP000001554">
    <property type="component" value="Chromosome 15"/>
</dbReference>
<evidence type="ECO:0000256" key="7">
    <source>
        <dbReference type="ARBA" id="ARBA00023098"/>
    </source>
</evidence>
<dbReference type="GO" id="GO:0042761">
    <property type="term" value="P:very long-chain fatty acid biosynthetic process"/>
    <property type="evidence" value="ECO:0000318"/>
    <property type="project" value="GO_Central"/>
</dbReference>
<keyword evidence="2 10" id="KW-0444">Lipid biosynthesis</keyword>
<gene>
    <name evidence="12" type="primary">LOC118431853</name>
</gene>
<dbReference type="KEGG" id="bfo:118431853"/>
<dbReference type="GeneID" id="118431853"/>
<keyword evidence="9 10" id="KW-0275">Fatty acid biosynthesis</keyword>
<dbReference type="GO" id="GO:0019367">
    <property type="term" value="P:fatty acid elongation, saturated fatty acid"/>
    <property type="evidence" value="ECO:0000318"/>
    <property type="project" value="GO_Central"/>
</dbReference>
<dbReference type="EC" id="2.3.1.199" evidence="10"/>
<keyword evidence="7 10" id="KW-0443">Lipid metabolism</keyword>
<comment type="catalytic activity">
    <reaction evidence="10">
        <text>a very-long-chain acyl-CoA + malonyl-CoA + H(+) = a very-long-chain 3-oxoacyl-CoA + CO2 + CoA</text>
        <dbReference type="Rhea" id="RHEA:32727"/>
        <dbReference type="ChEBI" id="CHEBI:15378"/>
        <dbReference type="ChEBI" id="CHEBI:16526"/>
        <dbReference type="ChEBI" id="CHEBI:57287"/>
        <dbReference type="ChEBI" id="CHEBI:57384"/>
        <dbReference type="ChEBI" id="CHEBI:90725"/>
        <dbReference type="ChEBI" id="CHEBI:90736"/>
        <dbReference type="EC" id="2.3.1.199"/>
    </reaction>
</comment>
<name>A0A9J7MGZ6_BRAFL</name>
<keyword evidence="11" id="KW-1185">Reference proteome</keyword>
<dbReference type="RefSeq" id="XP_035699145.1">
    <property type="nucleotide sequence ID" value="XM_035843252.1"/>
</dbReference>
<feature type="transmembrane region" description="Helical" evidence="10">
    <location>
        <begin position="125"/>
        <end position="148"/>
    </location>
</feature>
<feature type="transmembrane region" description="Helical" evidence="10">
    <location>
        <begin position="294"/>
        <end position="313"/>
    </location>
</feature>
<dbReference type="GO" id="GO:0030148">
    <property type="term" value="P:sphingolipid biosynthetic process"/>
    <property type="evidence" value="ECO:0000318"/>
    <property type="project" value="GO_Central"/>
</dbReference>
<keyword evidence="8 10" id="KW-0472">Membrane</keyword>
<evidence type="ECO:0000256" key="1">
    <source>
        <dbReference type="ARBA" id="ARBA00004141"/>
    </source>
</evidence>
<keyword evidence="4 10" id="KW-0812">Transmembrane</keyword>
<comment type="similarity">
    <text evidence="10">Belongs to the ELO family.</text>
</comment>
<evidence type="ECO:0000256" key="10">
    <source>
        <dbReference type="RuleBase" id="RU361115"/>
    </source>
</evidence>
<evidence type="ECO:0000256" key="5">
    <source>
        <dbReference type="ARBA" id="ARBA00022832"/>
    </source>
</evidence>